<dbReference type="Proteomes" id="UP000694845">
    <property type="component" value="Unplaced"/>
</dbReference>
<dbReference type="Pfam" id="PF15753">
    <property type="entry name" value="BLOC1S3"/>
    <property type="match status" value="1"/>
</dbReference>
<comment type="similarity">
    <text evidence="1">Belongs to the BLOC1S3 family.</text>
</comment>
<dbReference type="AlphaFoldDB" id="A0A8B7Y7S2"/>
<dbReference type="PANTHER" id="PTHR31974:SF2">
    <property type="entry name" value="BIOGENESIS OF LYSOSOME-RELATED ORGANELLES COMPLEX 1 SUBUNIT 3"/>
    <property type="match status" value="1"/>
</dbReference>
<feature type="compositionally biased region" description="Basic and acidic residues" evidence="3">
    <location>
        <begin position="105"/>
        <end position="121"/>
    </location>
</feature>
<accession>A0A8B7Y7S2</accession>
<organism evidence="4 5">
    <name type="scientific">Acanthaster planci</name>
    <name type="common">Crown-of-thorns starfish</name>
    <dbReference type="NCBI Taxonomy" id="133434"/>
    <lineage>
        <taxon>Eukaryota</taxon>
        <taxon>Metazoa</taxon>
        <taxon>Echinodermata</taxon>
        <taxon>Eleutherozoa</taxon>
        <taxon>Asterozoa</taxon>
        <taxon>Asteroidea</taxon>
        <taxon>Valvatacea</taxon>
        <taxon>Valvatida</taxon>
        <taxon>Acanthasteridae</taxon>
        <taxon>Acanthaster</taxon>
    </lineage>
</organism>
<reference evidence="5" key="1">
    <citation type="submission" date="2025-08" db="UniProtKB">
        <authorList>
            <consortium name="RefSeq"/>
        </authorList>
    </citation>
    <scope>IDENTIFICATION</scope>
</reference>
<dbReference type="KEGG" id="aplc:110978155"/>
<name>A0A8B7Y7S2_ACAPL</name>
<evidence type="ECO:0000256" key="3">
    <source>
        <dbReference type="SAM" id="MobiDB-lite"/>
    </source>
</evidence>
<evidence type="ECO:0000313" key="4">
    <source>
        <dbReference type="Proteomes" id="UP000694845"/>
    </source>
</evidence>
<evidence type="ECO:0000256" key="2">
    <source>
        <dbReference type="ARBA" id="ARBA00019581"/>
    </source>
</evidence>
<protein>
    <recommendedName>
        <fullName evidence="2">Biogenesis of lysosome-related organelles complex 1 subunit 3</fullName>
    </recommendedName>
</protein>
<dbReference type="OrthoDB" id="5984572at2759"/>
<dbReference type="OMA" id="DVCHNLR"/>
<dbReference type="InterPro" id="IPR017245">
    <property type="entry name" value="BLOC-1_complex_su-3"/>
</dbReference>
<feature type="compositionally biased region" description="Basic and acidic residues" evidence="3">
    <location>
        <begin position="82"/>
        <end position="97"/>
    </location>
</feature>
<evidence type="ECO:0000313" key="5">
    <source>
        <dbReference type="RefSeq" id="XP_022088607.1"/>
    </source>
</evidence>
<gene>
    <name evidence="5" type="primary">LOC110978155</name>
</gene>
<proteinExistence type="inferred from homology"/>
<feature type="compositionally biased region" description="Polar residues" evidence="3">
    <location>
        <begin position="22"/>
        <end position="39"/>
    </location>
</feature>
<feature type="region of interest" description="Disordered" evidence="3">
    <location>
        <begin position="1"/>
        <end position="124"/>
    </location>
</feature>
<dbReference type="PANTHER" id="PTHR31974">
    <property type="entry name" value="BIOGENESIS OF LYSOSOME-RELATED ORGANELLES COMPLEX 1 SUBUNIT 3"/>
    <property type="match status" value="1"/>
</dbReference>
<dbReference type="GeneID" id="110978155"/>
<sequence>MSEIVSVVSGEAEESDTDEDISSNNSGDEGTTNDSNTATAGGVTDAGLRPSKSPRPRPLRSLSSQPGVIVQGEASETDSDEDTKPKRSVSDLVKHDSLPPLKVDFPSRKEGSQQFLKKTDPQSKLSLPKEPVALKYDTLLHRKLRERNASLQSVVYGAVAGVFHSSAKELAEANQMLGKSQTVIQDVCHNLRVFTADLKQIEVKLDTVNSCSNIPNICTEVKRGTLVA</sequence>
<feature type="compositionally biased region" description="Acidic residues" evidence="3">
    <location>
        <begin position="11"/>
        <end position="21"/>
    </location>
</feature>
<dbReference type="RefSeq" id="XP_022088607.1">
    <property type="nucleotide sequence ID" value="XM_022232915.1"/>
</dbReference>
<keyword evidence="4" id="KW-1185">Reference proteome</keyword>
<dbReference type="GO" id="GO:0031083">
    <property type="term" value="C:BLOC-1 complex"/>
    <property type="evidence" value="ECO:0007669"/>
    <property type="project" value="TreeGrafter"/>
</dbReference>
<evidence type="ECO:0000256" key="1">
    <source>
        <dbReference type="ARBA" id="ARBA00008942"/>
    </source>
</evidence>